<keyword evidence="2" id="KW-1133">Transmembrane helix</keyword>
<dbReference type="AlphaFoldDB" id="A0A6A5Y5Y8"/>
<reference evidence="3" key="1">
    <citation type="journal article" date="2020" name="Stud. Mycol.">
        <title>101 Dothideomycetes genomes: a test case for predicting lifestyles and emergence of pathogens.</title>
        <authorList>
            <person name="Haridas S."/>
            <person name="Albert R."/>
            <person name="Binder M."/>
            <person name="Bloem J."/>
            <person name="Labutti K."/>
            <person name="Salamov A."/>
            <person name="Andreopoulos B."/>
            <person name="Baker S."/>
            <person name="Barry K."/>
            <person name="Bills G."/>
            <person name="Bluhm B."/>
            <person name="Cannon C."/>
            <person name="Castanera R."/>
            <person name="Culley D."/>
            <person name="Daum C."/>
            <person name="Ezra D."/>
            <person name="Gonzalez J."/>
            <person name="Henrissat B."/>
            <person name="Kuo A."/>
            <person name="Liang C."/>
            <person name="Lipzen A."/>
            <person name="Lutzoni F."/>
            <person name="Magnuson J."/>
            <person name="Mondo S."/>
            <person name="Nolan M."/>
            <person name="Ohm R."/>
            <person name="Pangilinan J."/>
            <person name="Park H.-J."/>
            <person name="Ramirez L."/>
            <person name="Alfaro M."/>
            <person name="Sun H."/>
            <person name="Tritt A."/>
            <person name="Yoshinaga Y."/>
            <person name="Zwiers L.-H."/>
            <person name="Turgeon B."/>
            <person name="Goodwin S."/>
            <person name="Spatafora J."/>
            <person name="Crous P."/>
            <person name="Grigoriev I."/>
        </authorList>
    </citation>
    <scope>NUCLEOTIDE SEQUENCE</scope>
    <source>
        <strain evidence="3">CBS 175.79</strain>
    </source>
</reference>
<protein>
    <submittedName>
        <fullName evidence="3">Uncharacterized protein</fullName>
    </submittedName>
</protein>
<dbReference type="Proteomes" id="UP000799778">
    <property type="component" value="Unassembled WGS sequence"/>
</dbReference>
<feature type="transmembrane region" description="Helical" evidence="2">
    <location>
        <begin position="26"/>
        <end position="50"/>
    </location>
</feature>
<dbReference type="GeneID" id="54291932"/>
<keyword evidence="2" id="KW-0812">Transmembrane</keyword>
<keyword evidence="2" id="KW-0472">Membrane</keyword>
<sequence>MSMEPIFFCTASYDCSYCWSAICSGVFFLLLLFSCMYIAGNTFLIHNFLLYPALFDMNRLILNQQGTRQVDIEAERNTVQYRTIQSPTDHAHLGPTAQRQAE</sequence>
<feature type="region of interest" description="Disordered" evidence="1">
    <location>
        <begin position="83"/>
        <end position="102"/>
    </location>
</feature>
<proteinExistence type="predicted"/>
<dbReference type="RefSeq" id="XP_033389035.1">
    <property type="nucleotide sequence ID" value="XM_033534535.1"/>
</dbReference>
<organism evidence="3 4">
    <name type="scientific">Aaosphaeria arxii CBS 175.79</name>
    <dbReference type="NCBI Taxonomy" id="1450172"/>
    <lineage>
        <taxon>Eukaryota</taxon>
        <taxon>Fungi</taxon>
        <taxon>Dikarya</taxon>
        <taxon>Ascomycota</taxon>
        <taxon>Pezizomycotina</taxon>
        <taxon>Dothideomycetes</taxon>
        <taxon>Pleosporomycetidae</taxon>
        <taxon>Pleosporales</taxon>
        <taxon>Pleosporales incertae sedis</taxon>
        <taxon>Aaosphaeria</taxon>
    </lineage>
</organism>
<evidence type="ECO:0000313" key="3">
    <source>
        <dbReference type="EMBL" id="KAF2020696.1"/>
    </source>
</evidence>
<evidence type="ECO:0000256" key="1">
    <source>
        <dbReference type="SAM" id="MobiDB-lite"/>
    </source>
</evidence>
<name>A0A6A5Y5Y8_9PLEO</name>
<accession>A0A6A5Y5Y8</accession>
<evidence type="ECO:0000256" key="2">
    <source>
        <dbReference type="SAM" id="Phobius"/>
    </source>
</evidence>
<evidence type="ECO:0000313" key="4">
    <source>
        <dbReference type="Proteomes" id="UP000799778"/>
    </source>
</evidence>
<dbReference type="EMBL" id="ML978066">
    <property type="protein sequence ID" value="KAF2020696.1"/>
    <property type="molecule type" value="Genomic_DNA"/>
</dbReference>
<gene>
    <name evidence="3" type="ORF">BU24DRAFT_6840</name>
</gene>
<keyword evidence="4" id="KW-1185">Reference proteome</keyword>